<evidence type="ECO:0000313" key="3">
    <source>
        <dbReference type="Proteomes" id="UP000286576"/>
    </source>
</evidence>
<proteinExistence type="predicted"/>
<keyword evidence="3" id="KW-1185">Reference proteome</keyword>
<dbReference type="AlphaFoldDB" id="A0A418NNC5"/>
<feature type="chain" id="PRO_5019292736" description="TonB C-terminal domain-containing protein" evidence="1">
    <location>
        <begin position="24"/>
        <end position="142"/>
    </location>
</feature>
<keyword evidence="1" id="KW-0732">Signal</keyword>
<organism evidence="2 3">
    <name type="scientific">Aurantiacibacter zhengii</name>
    <dbReference type="NCBI Taxonomy" id="2307003"/>
    <lineage>
        <taxon>Bacteria</taxon>
        <taxon>Pseudomonadati</taxon>
        <taxon>Pseudomonadota</taxon>
        <taxon>Alphaproteobacteria</taxon>
        <taxon>Sphingomonadales</taxon>
        <taxon>Erythrobacteraceae</taxon>
        <taxon>Aurantiacibacter</taxon>
    </lineage>
</organism>
<evidence type="ECO:0000256" key="1">
    <source>
        <dbReference type="SAM" id="SignalP"/>
    </source>
</evidence>
<dbReference type="Proteomes" id="UP000286576">
    <property type="component" value="Unassembled WGS sequence"/>
</dbReference>
<feature type="signal peptide" evidence="1">
    <location>
        <begin position="1"/>
        <end position="23"/>
    </location>
</feature>
<comment type="caution">
    <text evidence="2">The sequence shown here is derived from an EMBL/GenBank/DDBJ whole genome shotgun (WGS) entry which is preliminary data.</text>
</comment>
<protein>
    <recommendedName>
        <fullName evidence="4">TonB C-terminal domain-containing protein</fullName>
    </recommendedName>
</protein>
<evidence type="ECO:0000313" key="2">
    <source>
        <dbReference type="EMBL" id="RIV82702.1"/>
    </source>
</evidence>
<dbReference type="EMBL" id="QXFL01000016">
    <property type="protein sequence ID" value="RIV82702.1"/>
    <property type="molecule type" value="Genomic_DNA"/>
</dbReference>
<accession>A0A418NNC5</accession>
<name>A0A418NNC5_9SPHN</name>
<dbReference type="RefSeq" id="WP_119588250.1">
    <property type="nucleotide sequence ID" value="NZ_CAWODQ010000008.1"/>
</dbReference>
<dbReference type="OrthoDB" id="7410426at2"/>
<reference evidence="2 3" key="1">
    <citation type="submission" date="2018-08" db="EMBL/GenBank/DDBJ databases">
        <title>Erythrobacter zhengii sp.nov., a bacterium isolated from deep-sea sediment.</title>
        <authorList>
            <person name="Fang C."/>
            <person name="Wu Y.-H."/>
            <person name="Sun C."/>
            <person name="Wang H."/>
            <person name="Cheng H."/>
            <person name="Meng F.-X."/>
            <person name="Wang C.-S."/>
            <person name="Xu X.-W."/>
        </authorList>
    </citation>
    <scope>NUCLEOTIDE SEQUENCE [LARGE SCALE GENOMIC DNA]</scope>
    <source>
        <strain evidence="2 3">V18</strain>
    </source>
</reference>
<sequence>MLRTILASGGIAGAMFPSLPAAAQNLPEPAIEAQPLEAGLWQQQIANDIPGHLRFRGLPPLRYGLLVTSSGTVRSCMALPVTEEQADSDEARGQDLCESFIEHARFAPARDAAGAPIDSVYIADFGTSRPLVAAHYQGEPIK</sequence>
<gene>
    <name evidence="2" type="ORF">D2V07_17820</name>
</gene>
<evidence type="ECO:0008006" key="4">
    <source>
        <dbReference type="Google" id="ProtNLM"/>
    </source>
</evidence>